<keyword evidence="4" id="KW-1185">Reference proteome</keyword>
<dbReference type="AlphaFoldDB" id="A0ABD2AFU4"/>
<evidence type="ECO:0000313" key="3">
    <source>
        <dbReference type="EMBL" id="KAL2719459.1"/>
    </source>
</evidence>
<feature type="compositionally biased region" description="Acidic residues" evidence="1">
    <location>
        <begin position="223"/>
        <end position="238"/>
    </location>
</feature>
<feature type="signal peptide" evidence="2">
    <location>
        <begin position="1"/>
        <end position="15"/>
    </location>
</feature>
<feature type="region of interest" description="Disordered" evidence="1">
    <location>
        <begin position="446"/>
        <end position="476"/>
    </location>
</feature>
<feature type="compositionally biased region" description="Acidic residues" evidence="1">
    <location>
        <begin position="297"/>
        <end position="309"/>
    </location>
</feature>
<sequence length="820" mass="92016">MNIISLNLITIICLSVEILKYETNLGAKKTANISGEQHNGLNDKKNPAQEVYGKSLYDDSAYVDNEENQAFENSASDDTDEYPESRPRKRVRIRIPIVRSRVPKKHKLTVVRRRPLTPSTRNEQINRGTTQIPKRIVTRVRPLGLAHSRHSTTDINDLENITSETARHKITITRRRKLEPTISTVTPKRVRITRKKLIAVRPIEPTPTLAIITTGFFTAPSDYSDEYEDEENTEENIEEENHPTTTPSLEETPNVIESKPEEELNEFKSPILEVTSVYEVVDPMPVIITDNFFFPPSDDEEEENYEDNYTETTTSDDLTTDISTLLNEQNNTVQDDTRLENVDNTTVMSDVNEENLTNPVTEFGTLNEDVISNTDTDIDISVNTATLLPSVTIKESTNIFNEEDVNTLTILDSTNETSYEIMEITTSSPEEETTPIEEEETTLLQEEETTSLQEKETTPVQEEETTIVEEKETTPAKDEEIISLHDKEKLSIKTNDVITEITLSDMPDIFISADKTNTTIISEEFIEQSTTVSDVIEQPVTTISETIETNIERNSVPLSIDNTIKDFDSTKNISTSINDLADTNQILNSKDEQKDNEILTVKPIQSYNGLEIPSILITVNTSKTAVDNLSSSKTPDSDTFLTPISSISSNFDNSYIPSVIPLNTEYITSNTPEIRIKTTNVLTLNLTKTIPSPTPEDIEAGLVDDLYLSLSRPDFPEIVKSKSESIDIESKSMSHYVPLEPSTSIYYTETIVTSTRLRTYTYIVTKLNGLETQVTSSTTIRPRVTTLTLTVPITVTVTPTMESSVNTYSSICNAVSVFGE</sequence>
<feature type="region of interest" description="Disordered" evidence="1">
    <location>
        <begin position="296"/>
        <end position="315"/>
    </location>
</feature>
<dbReference type="EMBL" id="JAUDFV010000149">
    <property type="protein sequence ID" value="KAL2719459.1"/>
    <property type="molecule type" value="Genomic_DNA"/>
</dbReference>
<proteinExistence type="predicted"/>
<feature type="region of interest" description="Disordered" evidence="1">
    <location>
        <begin position="68"/>
        <end position="87"/>
    </location>
</feature>
<protein>
    <submittedName>
        <fullName evidence="3">63 kDa sperm flagellar membrane protein</fullName>
    </submittedName>
</protein>
<gene>
    <name evidence="3" type="ORF">V1478_010921</name>
</gene>
<name>A0ABD2AFU4_VESSQ</name>
<keyword evidence="3" id="KW-0966">Cell projection</keyword>
<evidence type="ECO:0000256" key="2">
    <source>
        <dbReference type="SAM" id="SignalP"/>
    </source>
</evidence>
<feature type="compositionally biased region" description="Acidic residues" evidence="1">
    <location>
        <begin position="68"/>
        <end position="82"/>
    </location>
</feature>
<keyword evidence="2" id="KW-0732">Signal</keyword>
<evidence type="ECO:0000313" key="4">
    <source>
        <dbReference type="Proteomes" id="UP001607302"/>
    </source>
</evidence>
<comment type="caution">
    <text evidence="3">The sequence shown here is derived from an EMBL/GenBank/DDBJ whole genome shotgun (WGS) entry which is preliminary data.</text>
</comment>
<accession>A0ABD2AFU4</accession>
<feature type="region of interest" description="Disordered" evidence="1">
    <location>
        <begin position="220"/>
        <end position="255"/>
    </location>
</feature>
<organism evidence="3 4">
    <name type="scientific">Vespula squamosa</name>
    <name type="common">Southern yellow jacket</name>
    <name type="synonym">Wasp</name>
    <dbReference type="NCBI Taxonomy" id="30214"/>
    <lineage>
        <taxon>Eukaryota</taxon>
        <taxon>Metazoa</taxon>
        <taxon>Ecdysozoa</taxon>
        <taxon>Arthropoda</taxon>
        <taxon>Hexapoda</taxon>
        <taxon>Insecta</taxon>
        <taxon>Pterygota</taxon>
        <taxon>Neoptera</taxon>
        <taxon>Endopterygota</taxon>
        <taxon>Hymenoptera</taxon>
        <taxon>Apocrita</taxon>
        <taxon>Aculeata</taxon>
        <taxon>Vespoidea</taxon>
        <taxon>Vespidae</taxon>
        <taxon>Vespinae</taxon>
        <taxon>Vespula</taxon>
    </lineage>
</organism>
<feature type="chain" id="PRO_5044816311" evidence="2">
    <location>
        <begin position="16"/>
        <end position="820"/>
    </location>
</feature>
<dbReference type="Proteomes" id="UP001607302">
    <property type="component" value="Unassembled WGS sequence"/>
</dbReference>
<evidence type="ECO:0000256" key="1">
    <source>
        <dbReference type="SAM" id="MobiDB-lite"/>
    </source>
</evidence>
<reference evidence="3 4" key="1">
    <citation type="journal article" date="2024" name="Ann. Entomol. Soc. Am.">
        <title>Genomic analyses of the southern and eastern yellowjacket wasps (Hymenoptera: Vespidae) reveal evolutionary signatures of social life.</title>
        <authorList>
            <person name="Catto M.A."/>
            <person name="Caine P.B."/>
            <person name="Orr S.E."/>
            <person name="Hunt B.G."/>
            <person name="Goodisman M.A.D."/>
        </authorList>
    </citation>
    <scope>NUCLEOTIDE SEQUENCE [LARGE SCALE GENOMIC DNA]</scope>
    <source>
        <strain evidence="3">233</strain>
        <tissue evidence="3">Head and thorax</tissue>
    </source>
</reference>
<keyword evidence="3" id="KW-0969">Cilium</keyword>
<keyword evidence="3" id="KW-0282">Flagellum</keyword>